<evidence type="ECO:0000313" key="2">
    <source>
        <dbReference type="EMBL" id="MBH8595744.1"/>
    </source>
</evidence>
<keyword evidence="3" id="KW-1185">Reference proteome</keyword>
<comment type="caution">
    <text evidence="2">The sequence shown here is derived from an EMBL/GenBank/DDBJ whole genome shotgun (WGS) entry which is preliminary data.</text>
</comment>
<dbReference type="AlphaFoldDB" id="A0A8I1A6L0"/>
<name>A0A8I1A6L0_THEIN</name>
<dbReference type="EMBL" id="JAECVW010000006">
    <property type="protein sequence ID" value="MBH8595744.1"/>
    <property type="molecule type" value="Genomic_DNA"/>
</dbReference>
<dbReference type="Pfam" id="PF13274">
    <property type="entry name" value="SocA_Panacea"/>
    <property type="match status" value="1"/>
</dbReference>
<feature type="domain" description="Antitoxin SocA-like Panacea" evidence="1">
    <location>
        <begin position="27"/>
        <end position="119"/>
    </location>
</feature>
<evidence type="ECO:0000313" key="3">
    <source>
        <dbReference type="Proteomes" id="UP000633619"/>
    </source>
</evidence>
<dbReference type="Proteomes" id="UP000633619">
    <property type="component" value="Unassembled WGS sequence"/>
</dbReference>
<dbReference type="RefSeq" id="WP_181732291.1">
    <property type="nucleotide sequence ID" value="NZ_JACEIR010000006.1"/>
</dbReference>
<dbReference type="InterPro" id="IPR025272">
    <property type="entry name" value="SocA_Panacea"/>
</dbReference>
<organism evidence="2 3">
    <name type="scientific">Thermoactinomyces intermedius</name>
    <dbReference type="NCBI Taxonomy" id="2024"/>
    <lineage>
        <taxon>Bacteria</taxon>
        <taxon>Bacillati</taxon>
        <taxon>Bacillota</taxon>
        <taxon>Bacilli</taxon>
        <taxon>Bacillales</taxon>
        <taxon>Thermoactinomycetaceae</taxon>
        <taxon>Thermoactinomyces</taxon>
    </lineage>
</organism>
<sequence>MANIRDVAKYFLTKVDRTEDTITHLKLQKLCYYAQAWHLAIKDKPLFNSVFQAWANGPVSPELWQEYKHHGFEPIDYPENFDPSVLAKEEREFLNDIWDAYGCYTAKYLSDLTHQEDPWIKARGNARPGEKCTRIISDESMKEYYKEMLED</sequence>
<reference evidence="2 3" key="1">
    <citation type="submission" date="2020-12" db="EMBL/GenBank/DDBJ databases">
        <title>WGS of Thermoactinomyces spp.</title>
        <authorList>
            <person name="Cheng K."/>
        </authorList>
    </citation>
    <scope>NUCLEOTIDE SEQUENCE [LARGE SCALE GENOMIC DNA]</scope>
    <source>
        <strain evidence="3">CICC 10671\DSM 43846</strain>
    </source>
</reference>
<gene>
    <name evidence="2" type="ORF">I8U20_10420</name>
</gene>
<protein>
    <submittedName>
        <fullName evidence="2">SocA family protein</fullName>
    </submittedName>
</protein>
<proteinExistence type="predicted"/>
<evidence type="ECO:0000259" key="1">
    <source>
        <dbReference type="Pfam" id="PF13274"/>
    </source>
</evidence>
<accession>A0A8I1A6L0</accession>